<reference evidence="10" key="2">
    <citation type="submission" date="2020-05" db="UniProtKB">
        <authorList>
            <consortium name="Ensembl"/>
        </authorList>
    </citation>
    <scope>IDENTIFICATION</scope>
</reference>
<comment type="similarity">
    <text evidence="3">Belongs to the MRAP family.</text>
</comment>
<comment type="subcellular location">
    <subcellularLocation>
        <location evidence="1">Cell membrane</location>
        <topology evidence="1">Single-pass membrane protein</topology>
    </subcellularLocation>
    <subcellularLocation>
        <location evidence="2">Endoplasmic reticulum membrane</location>
        <topology evidence="2">Single-pass membrane protein</topology>
    </subcellularLocation>
</comment>
<evidence type="ECO:0000256" key="2">
    <source>
        <dbReference type="ARBA" id="ARBA00004389"/>
    </source>
</evidence>
<dbReference type="InParanoid" id="A0A6I8R9E4"/>
<keyword evidence="5 9" id="KW-0812">Transmembrane</keyword>
<dbReference type="GeneTree" id="ENSGT01030000235126"/>
<dbReference type="InterPro" id="IPR028111">
    <property type="entry name" value="MRAP"/>
</dbReference>
<dbReference type="Pfam" id="PF15183">
    <property type="entry name" value="MRAP"/>
    <property type="match status" value="1"/>
</dbReference>
<evidence type="ECO:0000256" key="5">
    <source>
        <dbReference type="ARBA" id="ARBA00022692"/>
    </source>
</evidence>
<evidence type="ECO:0000256" key="7">
    <source>
        <dbReference type="ARBA" id="ARBA00022989"/>
    </source>
</evidence>
<keyword evidence="4" id="KW-1003">Cell membrane</keyword>
<evidence type="ECO:0000256" key="3">
    <source>
        <dbReference type="ARBA" id="ARBA00010063"/>
    </source>
</evidence>
<feature type="transmembrane region" description="Helical" evidence="9">
    <location>
        <begin position="61"/>
        <end position="84"/>
    </location>
</feature>
<dbReference type="PANTHER" id="PTHR28675">
    <property type="entry name" value="MELANOCORTIN-2 RECEPTOR ACCESSORY PROTEIN 2"/>
    <property type="match status" value="1"/>
</dbReference>
<dbReference type="GO" id="GO:0005789">
    <property type="term" value="C:endoplasmic reticulum membrane"/>
    <property type="evidence" value="ECO:0007669"/>
    <property type="project" value="UniProtKB-SubCell"/>
</dbReference>
<evidence type="ECO:0000313" key="10">
    <source>
        <dbReference type="Ensembl" id="ENSXETP00000077327"/>
    </source>
</evidence>
<keyword evidence="6" id="KW-0256">Endoplasmic reticulum</keyword>
<organism evidence="10">
    <name type="scientific">Xenopus tropicalis</name>
    <name type="common">Western clawed frog</name>
    <name type="synonym">Silurana tropicalis</name>
    <dbReference type="NCBI Taxonomy" id="8364"/>
    <lineage>
        <taxon>Eukaryota</taxon>
        <taxon>Metazoa</taxon>
        <taxon>Chordata</taxon>
        <taxon>Craniata</taxon>
        <taxon>Vertebrata</taxon>
        <taxon>Euteleostomi</taxon>
        <taxon>Amphibia</taxon>
        <taxon>Batrachia</taxon>
        <taxon>Anura</taxon>
        <taxon>Pipoidea</taxon>
        <taxon>Pipidae</taxon>
        <taxon>Xenopodinae</taxon>
        <taxon>Xenopus</taxon>
        <taxon>Silurana</taxon>
    </lineage>
</organism>
<dbReference type="AlphaFoldDB" id="A0A6I8R9E4"/>
<dbReference type="GO" id="GO:0005886">
    <property type="term" value="C:plasma membrane"/>
    <property type="evidence" value="ECO:0007669"/>
    <property type="project" value="UniProtKB-SubCell"/>
</dbReference>
<evidence type="ECO:0000256" key="8">
    <source>
        <dbReference type="ARBA" id="ARBA00023136"/>
    </source>
</evidence>
<reference evidence="10" key="1">
    <citation type="journal article" date="2010" name="Science">
        <title>The genome of the Western clawed frog Xenopus tropicalis.</title>
        <authorList>
            <person name="Hellsten U."/>
            <person name="Harland R.M."/>
            <person name="Gilchrist M.J."/>
            <person name="Hendrix D."/>
            <person name="Jurka J."/>
            <person name="Kapitonov V."/>
            <person name="Ovcharenko I."/>
            <person name="Putnam N.H."/>
            <person name="Shu S."/>
            <person name="Taher L."/>
            <person name="Blitz I.L."/>
            <person name="Blumberg B."/>
            <person name="Dichmann D.S."/>
            <person name="Dubchak I."/>
            <person name="Amaya E."/>
            <person name="Detter J.C."/>
            <person name="Fletcher R."/>
            <person name="Gerhard D.S."/>
            <person name="Goodstein D."/>
            <person name="Graves T."/>
            <person name="Grigoriev I.V."/>
            <person name="Grimwood J."/>
            <person name="Kawashima T."/>
            <person name="Lindquist E."/>
            <person name="Lucas S.M."/>
            <person name="Mead P.E."/>
            <person name="Mitros T."/>
            <person name="Ogino H."/>
            <person name="Ohta Y."/>
            <person name="Poliakov A.V."/>
            <person name="Pollet N."/>
            <person name="Robert J."/>
            <person name="Salamov A."/>
            <person name="Sater A.K."/>
            <person name="Schmutz J."/>
            <person name="Terry A."/>
            <person name="Vize P.D."/>
            <person name="Warren W.C."/>
            <person name="Wells D."/>
            <person name="Wills A."/>
            <person name="Wilson R.K."/>
            <person name="Zimmerman L.B."/>
            <person name="Zorn A.M."/>
            <person name="Grainger R."/>
            <person name="Grammer T."/>
            <person name="Khokha M.K."/>
            <person name="Richardson P.M."/>
            <person name="Rokhsar D.S."/>
        </authorList>
    </citation>
    <scope>NUCLEOTIDE SEQUENCE [LARGE SCALE GENOMIC DNA]</scope>
    <source>
        <strain evidence="10">Nigerian</strain>
    </source>
</reference>
<evidence type="ECO:0008006" key="11">
    <source>
        <dbReference type="Google" id="ProtNLM"/>
    </source>
</evidence>
<evidence type="ECO:0000256" key="1">
    <source>
        <dbReference type="ARBA" id="ARBA00004162"/>
    </source>
</evidence>
<keyword evidence="7 9" id="KW-1133">Transmembrane helix</keyword>
<evidence type="ECO:0000256" key="9">
    <source>
        <dbReference type="SAM" id="Phobius"/>
    </source>
</evidence>
<accession>A0A6I8R9E4</accession>
<keyword evidence="8 9" id="KW-0472">Membrane</keyword>
<name>A0A6I8R9E4_XENTR</name>
<proteinExistence type="inferred from homology"/>
<dbReference type="Ensembl" id="ENSXETT00000077748">
    <property type="protein sequence ID" value="ENSXETP00000077327"/>
    <property type="gene ID" value="ENSXETG00000036213"/>
</dbReference>
<dbReference type="Bgee" id="ENSXETG00000036213">
    <property type="expression patterns" value="Expressed in mesonephros and 5 other cell types or tissues"/>
</dbReference>
<dbReference type="PANTHER" id="PTHR28675:SF2">
    <property type="entry name" value="MELANOCORTIN-2 RECEPTOR ACCESSORY PROTEIN"/>
    <property type="match status" value="1"/>
</dbReference>
<sequence length="124" mass="13818">MIGAAKPSLILTCTQLVISGTSSAHNAMMADTGNVSYTYEDYYDYEDFASFDESEPRANKYSIVIALWVGLAMFVVFLFLILLYMSRTVARSKAPHNTETPNIPIPVICSFKNCKTVLLFLCII</sequence>
<evidence type="ECO:0000256" key="4">
    <source>
        <dbReference type="ARBA" id="ARBA00022475"/>
    </source>
</evidence>
<protein>
    <recommendedName>
        <fullName evidence="11">Melanocortin 2 receptor accessory protein</fullName>
    </recommendedName>
</protein>
<evidence type="ECO:0000256" key="6">
    <source>
        <dbReference type="ARBA" id="ARBA00022824"/>
    </source>
</evidence>